<evidence type="ECO:0000256" key="9">
    <source>
        <dbReference type="SAM" id="MobiDB-lite"/>
    </source>
</evidence>
<name>A0A3P3YGY6_PLABS</name>
<dbReference type="PANTHER" id="PTHR10519">
    <property type="entry name" value="GABA-B RECEPTOR"/>
    <property type="match status" value="1"/>
</dbReference>
<evidence type="ECO:0000313" key="12">
    <source>
        <dbReference type="EMBL" id="SPQ99436.1"/>
    </source>
</evidence>
<dbReference type="GO" id="GO:0007214">
    <property type="term" value="P:gamma-aminobutyric acid signaling pathway"/>
    <property type="evidence" value="ECO:0007669"/>
    <property type="project" value="TreeGrafter"/>
</dbReference>
<evidence type="ECO:0000256" key="1">
    <source>
        <dbReference type="ARBA" id="ARBA00004141"/>
    </source>
</evidence>
<dbReference type="InterPro" id="IPR006059">
    <property type="entry name" value="SBP"/>
</dbReference>
<evidence type="ECO:0000256" key="6">
    <source>
        <dbReference type="ARBA" id="ARBA00023170"/>
    </source>
</evidence>
<keyword evidence="7" id="KW-0325">Glycoprotein</keyword>
<keyword evidence="4" id="KW-0297">G-protein coupled receptor</keyword>
<keyword evidence="8" id="KW-0807">Transducer</keyword>
<evidence type="ECO:0000256" key="3">
    <source>
        <dbReference type="ARBA" id="ARBA00022989"/>
    </source>
</evidence>
<dbReference type="SUPFAM" id="SSF53850">
    <property type="entry name" value="Periplasmic binding protein-like II"/>
    <property type="match status" value="1"/>
</dbReference>
<feature type="domain" description="G-protein coupled receptors family 3 profile" evidence="11">
    <location>
        <begin position="755"/>
        <end position="1022"/>
    </location>
</feature>
<gene>
    <name evidence="12" type="ORF">PLBR_LOCUS6651</name>
</gene>
<dbReference type="Gene3D" id="3.40.190.10">
    <property type="entry name" value="Periplasmic binding protein-like II"/>
    <property type="match status" value="2"/>
</dbReference>
<keyword evidence="5 10" id="KW-0472">Membrane</keyword>
<dbReference type="InterPro" id="IPR026876">
    <property type="entry name" value="Fn3_assoc_repeat"/>
</dbReference>
<feature type="transmembrane region" description="Helical" evidence="10">
    <location>
        <begin position="793"/>
        <end position="813"/>
    </location>
</feature>
<dbReference type="GO" id="GO:0004965">
    <property type="term" value="F:G protein-coupled GABA receptor activity"/>
    <property type="evidence" value="ECO:0007669"/>
    <property type="project" value="InterPro"/>
</dbReference>
<sequence>MASLCRAQDGCRGGQNRQRPRGSRCRPIRVMPGRLLMVGGELVETHPLVAHQSLIIFYDKDMDNDKAWDLLRVSKRKVVPGPIVLGGTLPPALTRRISEVLSSNGRCWKSTCLLVCREAPDREKGPYPAVNEYSKSARGALVPSHDPHTHTLTVVMSAQAALGRSIVRVVILASCWLPVEHILCAGTVVGDWITCSVATDTCSGSGFVCCIGPGDAGTGKTTCRWGGSGTDCVVTKAPTTTPVHYGGHYNLGNTGSTMTIMTKRPYAVYEPYMSAFLATYPDNTVVSFVQQSTDAEIQSDTASYTSVQRGPDVLQWYSGGSGSNKLIANGNFRNLDAMFKKYNLYEQLAPSMLKGGQDANGHPYIVPTDAYHWAMYYRPSVWRRYNVRPPKTWADWMAACDTFLAAGITPIYLGNYEGWPAISNFDYFDMRIRGPVAHMALLDGQQPWTSPDVYDVFMEWRRILDKYTRYQDIVNGWSTPDPVFLGTAAMAFCGDFVRWGAPAGFNMSDFDFFQFPIFDPGLAVGENAPGDGLVISATSQNPALAEAWLAYLVSTNVSIARVKAGDIRIPSNVNAFSSISDPLTLKGANMLRNADYITGVGDREVLADFKAVYTPELVKFLTYNYTGDAIRAMLQRLETARVQVYLHQAAPPDITASSSTTTTTPTDLISTKPVWVNLTTVTGGTKIYFTLDGSEPSDAAELYQGPILIAQSGRITLKAVTVGDALMIRSSKVSQQTFVLNLDPPPTFLGISVGVAGFSIALAIIGIVYALVLMALVQRYSREPILKAAAPRFLQIMLVGAIIALTCGVWMALDVSVGVPYSLSSTSCMVNIWAISIGWALMFGALFAKTYRVSSLFQAFEANNLTVKAVSDETLFRIVGLMTSLELLILVAWTVINPLTLASVDLGNAVSRHQCVSSGGSSVWAFATVSIVAKFAVLIAGIALCIQTRNVHDAFNESKKIAFSIYNIATFGTGAFVISFLINEQDVALAVRAVGLFLSVVITITGVVLTKIYIIFYDKEMNNDKAWDLLSVSKRKAKGATTTSALPLTSGINRVTPATPVVPSALASGSTTAGLR</sequence>
<evidence type="ECO:0000259" key="11">
    <source>
        <dbReference type="PROSITE" id="PS50259"/>
    </source>
</evidence>
<evidence type="ECO:0000313" key="13">
    <source>
        <dbReference type="Proteomes" id="UP000290189"/>
    </source>
</evidence>
<feature type="region of interest" description="Disordered" evidence="9">
    <location>
        <begin position="1"/>
        <end position="24"/>
    </location>
</feature>
<geneLocation type="mitochondrion" evidence="12"/>
<accession>A0A3P3YGY6</accession>
<dbReference type="PANTHER" id="PTHR10519:SF20">
    <property type="entry name" value="G-PROTEIN COUPLED RECEPTOR 156-RELATED"/>
    <property type="match status" value="1"/>
</dbReference>
<feature type="transmembrane region" description="Helical" evidence="10">
    <location>
        <begin position="923"/>
        <end position="944"/>
    </location>
</feature>
<feature type="transmembrane region" description="Helical" evidence="10">
    <location>
        <begin position="994"/>
        <end position="1016"/>
    </location>
</feature>
<organism evidence="12 13">
    <name type="scientific">Plasmodiophora brassicae</name>
    <name type="common">Clubroot disease agent</name>
    <dbReference type="NCBI Taxonomy" id="37360"/>
    <lineage>
        <taxon>Eukaryota</taxon>
        <taxon>Sar</taxon>
        <taxon>Rhizaria</taxon>
        <taxon>Endomyxa</taxon>
        <taxon>Phytomyxea</taxon>
        <taxon>Plasmodiophorida</taxon>
        <taxon>Plasmodiophoridae</taxon>
        <taxon>Plasmodiophora</taxon>
    </lineage>
</organism>
<dbReference type="InterPro" id="IPR017978">
    <property type="entry name" value="GPCR_3_C"/>
</dbReference>
<dbReference type="Pfam" id="PF00003">
    <property type="entry name" value="7tm_3"/>
    <property type="match status" value="1"/>
</dbReference>
<feature type="transmembrane region" description="Helical" evidence="10">
    <location>
        <begin position="748"/>
        <end position="772"/>
    </location>
</feature>
<keyword evidence="12" id="KW-0496">Mitochondrion</keyword>
<dbReference type="PROSITE" id="PS50259">
    <property type="entry name" value="G_PROTEIN_RECEP_F3_4"/>
    <property type="match status" value="1"/>
</dbReference>
<keyword evidence="3 10" id="KW-1133">Transmembrane helix</keyword>
<dbReference type="AlphaFoldDB" id="A0A3P3YGY6"/>
<dbReference type="EMBL" id="OVEO01000012">
    <property type="protein sequence ID" value="SPQ99436.1"/>
    <property type="molecule type" value="Genomic_DNA"/>
</dbReference>
<dbReference type="CDD" id="cd15047">
    <property type="entry name" value="7tmC_GABA-B-like"/>
    <property type="match status" value="1"/>
</dbReference>
<dbReference type="Proteomes" id="UP000290189">
    <property type="component" value="Unassembled WGS sequence"/>
</dbReference>
<evidence type="ECO:0000256" key="10">
    <source>
        <dbReference type="SAM" id="Phobius"/>
    </source>
</evidence>
<reference evidence="12 13" key="1">
    <citation type="submission" date="2018-03" db="EMBL/GenBank/DDBJ databases">
        <authorList>
            <person name="Fogelqvist J."/>
        </authorList>
    </citation>
    <scope>NUCLEOTIDE SEQUENCE [LARGE SCALE GENOMIC DNA]</scope>
</reference>
<keyword evidence="6" id="KW-0675">Receptor</keyword>
<proteinExistence type="predicted"/>
<feature type="transmembrane region" description="Helical" evidence="10">
    <location>
        <begin position="874"/>
        <end position="896"/>
    </location>
</feature>
<feature type="transmembrane region" description="Helical" evidence="10">
    <location>
        <begin position="965"/>
        <end position="982"/>
    </location>
</feature>
<keyword evidence="2 10" id="KW-0812">Transmembrane</keyword>
<evidence type="ECO:0000256" key="7">
    <source>
        <dbReference type="ARBA" id="ARBA00023180"/>
    </source>
</evidence>
<dbReference type="GO" id="GO:0038039">
    <property type="term" value="C:G protein-coupled receptor heterodimeric complex"/>
    <property type="evidence" value="ECO:0007669"/>
    <property type="project" value="TreeGrafter"/>
</dbReference>
<dbReference type="Pfam" id="PF13287">
    <property type="entry name" value="Fn3_assoc"/>
    <property type="match status" value="1"/>
</dbReference>
<evidence type="ECO:0000256" key="8">
    <source>
        <dbReference type="ARBA" id="ARBA00023224"/>
    </source>
</evidence>
<dbReference type="InterPro" id="IPR002455">
    <property type="entry name" value="GPCR3_GABA-B"/>
</dbReference>
<evidence type="ECO:0000256" key="4">
    <source>
        <dbReference type="ARBA" id="ARBA00023040"/>
    </source>
</evidence>
<evidence type="ECO:0000256" key="2">
    <source>
        <dbReference type="ARBA" id="ARBA00022692"/>
    </source>
</evidence>
<protein>
    <recommendedName>
        <fullName evidence="11">G-protein coupled receptors family 3 profile domain-containing protein</fullName>
    </recommendedName>
</protein>
<feature type="transmembrane region" description="Helical" evidence="10">
    <location>
        <begin position="833"/>
        <end position="853"/>
    </location>
</feature>
<dbReference type="Pfam" id="PF01547">
    <property type="entry name" value="SBP_bac_1"/>
    <property type="match status" value="1"/>
</dbReference>
<comment type="subcellular location">
    <subcellularLocation>
        <location evidence="1">Membrane</location>
        <topology evidence="1">Multi-pass membrane protein</topology>
    </subcellularLocation>
</comment>
<evidence type="ECO:0000256" key="5">
    <source>
        <dbReference type="ARBA" id="ARBA00023136"/>
    </source>
</evidence>